<name>A0A1X6MZQ6_9APHY</name>
<dbReference type="EMBL" id="KZ110598">
    <property type="protein sequence ID" value="OSX61673.1"/>
    <property type="molecule type" value="Genomic_DNA"/>
</dbReference>
<sequence length="573" mass="59832">MLSPYLVLSFFAPLVLGKTTAPNLQLHEALDNVPAGFMLSGPAAPDTVLNIQLALVQNNVSGLVDELYSVSDPSSANYGQYLSKEEVEALVAPSLDSVTAVNSWLSLNGLNATIASPAGDWLAVQVPVSKANEILSANYSVFTHVSTGLRTVRTLAYSIPTDLVGHLDLVRPTVSFPDPYGSTHPVAFSRPVSDIDLSNTTSSCANLSSVTPACIQSLYKIPSTAATSNSNRLAVTGYVGEWANEADLQASRRSCTMFLERYRPDMNSSTMFMLETVDNGSNNQTLAYAGGEANLDIQYTLGLATGVPTTFISVGGNWSTDGFLGSLLDTANYLLSQDSPPQVVSTSYGLDEKLVSPKFANTLCNAYAQLGARGVSMLFAPGDAGVAGFDHTECTTFQPTFPSTCPYVTSVGGTVGIPETAASLSAGGFSNIFPRPSYQSTAVPAYLSGLGSTDSGLYNASGRGFPDVAAYAVYYDVFIAGELIAVNGTSAATPVWASVVTLLNDRLMAAGKPVLGFLNPWLYAGGASALTDIVSGNNRACANDTGFDAAVGWDPITGLGTPDFSLLQSAVGL</sequence>
<feature type="active site" description="Charge relay system" evidence="8">
    <location>
        <position position="490"/>
    </location>
</feature>
<evidence type="ECO:0000256" key="3">
    <source>
        <dbReference type="ARBA" id="ARBA00022723"/>
    </source>
</evidence>
<proteinExistence type="predicted"/>
<keyword evidence="12" id="KW-1185">Reference proteome</keyword>
<feature type="active site" description="Charge relay system" evidence="8">
    <location>
        <position position="296"/>
    </location>
</feature>
<dbReference type="Gene3D" id="3.40.50.200">
    <property type="entry name" value="Peptidase S8/S53 domain"/>
    <property type="match status" value="1"/>
</dbReference>
<dbReference type="PROSITE" id="PS51695">
    <property type="entry name" value="SEDOLISIN"/>
    <property type="match status" value="1"/>
</dbReference>
<feature type="chain" id="PRO_5012168518" description="Peptidase S53 domain-containing protein" evidence="9">
    <location>
        <begin position="18"/>
        <end position="573"/>
    </location>
</feature>
<evidence type="ECO:0000256" key="7">
    <source>
        <dbReference type="ARBA" id="ARBA00023145"/>
    </source>
</evidence>
<dbReference type="SMART" id="SM00944">
    <property type="entry name" value="Pro-kuma_activ"/>
    <property type="match status" value="1"/>
</dbReference>
<keyword evidence="4 8" id="KW-0378">Hydrolase</keyword>
<dbReference type="Proteomes" id="UP000194127">
    <property type="component" value="Unassembled WGS sequence"/>
</dbReference>
<reference evidence="11 12" key="1">
    <citation type="submission" date="2017-04" db="EMBL/GenBank/DDBJ databases">
        <title>Genome Sequence of the Model Brown-Rot Fungus Postia placenta SB12.</title>
        <authorList>
            <consortium name="DOE Joint Genome Institute"/>
            <person name="Gaskell J."/>
            <person name="Kersten P."/>
            <person name="Larrondo L.F."/>
            <person name="Canessa P."/>
            <person name="Martinez D."/>
            <person name="Hibbett D."/>
            <person name="Schmoll M."/>
            <person name="Kubicek C.P."/>
            <person name="Martinez A.T."/>
            <person name="Yadav J."/>
            <person name="Master E."/>
            <person name="Magnuson J.K."/>
            <person name="James T."/>
            <person name="Yaver D."/>
            <person name="Berka R."/>
            <person name="Labutti K."/>
            <person name="Lipzen A."/>
            <person name="Aerts A."/>
            <person name="Barry K."/>
            <person name="Henrissat B."/>
            <person name="Blanchette R."/>
            <person name="Grigoriev I."/>
            <person name="Cullen D."/>
        </authorList>
    </citation>
    <scope>NUCLEOTIDE SEQUENCE [LARGE SCALE GENOMIC DNA]</scope>
    <source>
        <strain evidence="11 12">MAD-698-R-SB12</strain>
    </source>
</reference>
<dbReference type="CDD" id="cd11377">
    <property type="entry name" value="Pro-peptidase_S53"/>
    <property type="match status" value="1"/>
</dbReference>
<feature type="binding site" evidence="8">
    <location>
        <position position="552"/>
    </location>
    <ligand>
        <name>Ca(2+)</name>
        <dbReference type="ChEBI" id="CHEBI:29108"/>
    </ligand>
</feature>
<evidence type="ECO:0000313" key="11">
    <source>
        <dbReference type="EMBL" id="OSX61673.1"/>
    </source>
</evidence>
<feature type="binding site" evidence="8">
    <location>
        <position position="533"/>
    </location>
    <ligand>
        <name>Ca(2+)</name>
        <dbReference type="ChEBI" id="CHEBI:29108"/>
    </ligand>
</feature>
<evidence type="ECO:0000256" key="8">
    <source>
        <dbReference type="PROSITE-ProRule" id="PRU01032"/>
    </source>
</evidence>
<keyword evidence="6 8" id="KW-0106">Calcium</keyword>
<evidence type="ECO:0000256" key="5">
    <source>
        <dbReference type="ARBA" id="ARBA00022825"/>
    </source>
</evidence>
<gene>
    <name evidence="11" type="ORF">POSPLADRAFT_1057443</name>
</gene>
<evidence type="ECO:0000259" key="10">
    <source>
        <dbReference type="PROSITE" id="PS51695"/>
    </source>
</evidence>
<keyword evidence="9" id="KW-0732">Signal</keyword>
<dbReference type="GeneID" id="36325877"/>
<feature type="active site" description="Charge relay system" evidence="8">
    <location>
        <position position="292"/>
    </location>
</feature>
<dbReference type="GO" id="GO:0008240">
    <property type="term" value="F:tripeptidyl-peptidase activity"/>
    <property type="evidence" value="ECO:0007669"/>
    <property type="project" value="UniProtKB-EC"/>
</dbReference>
<evidence type="ECO:0000256" key="4">
    <source>
        <dbReference type="ARBA" id="ARBA00022801"/>
    </source>
</evidence>
<dbReference type="RefSeq" id="XP_024338467.1">
    <property type="nucleotide sequence ID" value="XM_024480927.1"/>
</dbReference>
<dbReference type="GO" id="GO:0004252">
    <property type="term" value="F:serine-type endopeptidase activity"/>
    <property type="evidence" value="ECO:0007669"/>
    <property type="project" value="UniProtKB-UniRule"/>
</dbReference>
<dbReference type="SUPFAM" id="SSF52743">
    <property type="entry name" value="Subtilisin-like"/>
    <property type="match status" value="1"/>
</dbReference>
<dbReference type="Pfam" id="PF09286">
    <property type="entry name" value="Pro-kuma_activ"/>
    <property type="match status" value="1"/>
</dbReference>
<keyword evidence="5 8" id="KW-0720">Serine protease</keyword>
<evidence type="ECO:0000313" key="12">
    <source>
        <dbReference type="Proteomes" id="UP000194127"/>
    </source>
</evidence>
<dbReference type="InterPro" id="IPR050819">
    <property type="entry name" value="Tripeptidyl-peptidase_I"/>
</dbReference>
<dbReference type="GO" id="GO:0006508">
    <property type="term" value="P:proteolysis"/>
    <property type="evidence" value="ECO:0007669"/>
    <property type="project" value="UniProtKB-KW"/>
</dbReference>
<dbReference type="PANTHER" id="PTHR14218">
    <property type="entry name" value="PROTEASE S8 TRIPEPTIDYL PEPTIDASE I CLN2"/>
    <property type="match status" value="1"/>
</dbReference>
<dbReference type="STRING" id="670580.A0A1X6MZQ6"/>
<organism evidence="11 12">
    <name type="scientific">Postia placenta MAD-698-R-SB12</name>
    <dbReference type="NCBI Taxonomy" id="670580"/>
    <lineage>
        <taxon>Eukaryota</taxon>
        <taxon>Fungi</taxon>
        <taxon>Dikarya</taxon>
        <taxon>Basidiomycota</taxon>
        <taxon>Agaricomycotina</taxon>
        <taxon>Agaricomycetes</taxon>
        <taxon>Polyporales</taxon>
        <taxon>Adustoporiaceae</taxon>
        <taxon>Rhodonia</taxon>
    </lineage>
</organism>
<dbReference type="PANTHER" id="PTHR14218:SF15">
    <property type="entry name" value="TRIPEPTIDYL-PEPTIDASE 1"/>
    <property type="match status" value="1"/>
</dbReference>
<dbReference type="InterPro" id="IPR036852">
    <property type="entry name" value="Peptidase_S8/S53_dom_sf"/>
</dbReference>
<dbReference type="GO" id="GO:0046872">
    <property type="term" value="F:metal ion binding"/>
    <property type="evidence" value="ECO:0007669"/>
    <property type="project" value="UniProtKB-UniRule"/>
</dbReference>
<comment type="cofactor">
    <cofactor evidence="8">
        <name>Ca(2+)</name>
        <dbReference type="ChEBI" id="CHEBI:29108"/>
    </cofactor>
    <text evidence="8">Binds 1 Ca(2+) ion per subunit.</text>
</comment>
<dbReference type="AlphaFoldDB" id="A0A1X6MZQ6"/>
<protein>
    <recommendedName>
        <fullName evidence="10">Peptidase S53 domain-containing protein</fullName>
    </recommendedName>
</protein>
<dbReference type="GO" id="GO:0005576">
    <property type="term" value="C:extracellular region"/>
    <property type="evidence" value="ECO:0007669"/>
    <property type="project" value="UniProtKB-SubCell"/>
</dbReference>
<evidence type="ECO:0000256" key="2">
    <source>
        <dbReference type="ARBA" id="ARBA00022670"/>
    </source>
</evidence>
<evidence type="ECO:0000256" key="1">
    <source>
        <dbReference type="ARBA" id="ARBA00004239"/>
    </source>
</evidence>
<keyword evidence="7" id="KW-0865">Zymogen</keyword>
<feature type="binding site" evidence="8">
    <location>
        <position position="554"/>
    </location>
    <ligand>
        <name>Ca(2+)</name>
        <dbReference type="ChEBI" id="CHEBI:29108"/>
    </ligand>
</feature>
<feature type="binding site" evidence="8">
    <location>
        <position position="532"/>
    </location>
    <ligand>
        <name>Ca(2+)</name>
        <dbReference type="ChEBI" id="CHEBI:29108"/>
    </ligand>
</feature>
<feature type="domain" description="Peptidase S53" evidence="10">
    <location>
        <begin position="209"/>
        <end position="573"/>
    </location>
</feature>
<comment type="subcellular location">
    <subcellularLocation>
        <location evidence="1">Secreted</location>
        <location evidence="1">Extracellular space</location>
    </subcellularLocation>
</comment>
<accession>A0A1X6MZQ6</accession>
<dbReference type="CDD" id="cd04056">
    <property type="entry name" value="Peptidases_S53"/>
    <property type="match status" value="1"/>
</dbReference>
<keyword evidence="3 8" id="KW-0479">Metal-binding</keyword>
<evidence type="ECO:0000256" key="6">
    <source>
        <dbReference type="ARBA" id="ARBA00022837"/>
    </source>
</evidence>
<dbReference type="SUPFAM" id="SSF54897">
    <property type="entry name" value="Protease propeptides/inhibitors"/>
    <property type="match status" value="1"/>
</dbReference>
<evidence type="ECO:0000256" key="9">
    <source>
        <dbReference type="SAM" id="SignalP"/>
    </source>
</evidence>
<feature type="signal peptide" evidence="9">
    <location>
        <begin position="1"/>
        <end position="17"/>
    </location>
</feature>
<dbReference type="InterPro" id="IPR030400">
    <property type="entry name" value="Sedolisin_dom"/>
</dbReference>
<dbReference type="InterPro" id="IPR015366">
    <property type="entry name" value="S53_propep"/>
</dbReference>
<dbReference type="OrthoDB" id="409122at2759"/>
<keyword evidence="2 8" id="KW-0645">Protease</keyword>